<proteinExistence type="predicted"/>
<protein>
    <submittedName>
        <fullName evidence="1">Uncharacterized protein</fullName>
    </submittedName>
</protein>
<evidence type="ECO:0000313" key="2">
    <source>
        <dbReference type="Proteomes" id="UP000218968"/>
    </source>
</evidence>
<dbReference type="AlphaFoldDB" id="A0A290XEN1"/>
<dbReference type="Proteomes" id="UP000218968">
    <property type="component" value="Chromosome"/>
</dbReference>
<dbReference type="OrthoDB" id="5966659at2"/>
<dbReference type="KEGG" id="lum:CNR27_08855"/>
<dbReference type="EMBL" id="CP023406">
    <property type="protein sequence ID" value="ATD67531.1"/>
    <property type="molecule type" value="Genomic_DNA"/>
</dbReference>
<gene>
    <name evidence="1" type="ORF">CNR27_08855</name>
</gene>
<organism evidence="1 2">
    <name type="scientific">Luteimonas chenhongjianii</name>
    <dbReference type="NCBI Taxonomy" id="2006110"/>
    <lineage>
        <taxon>Bacteria</taxon>
        <taxon>Pseudomonadati</taxon>
        <taxon>Pseudomonadota</taxon>
        <taxon>Gammaproteobacteria</taxon>
        <taxon>Lysobacterales</taxon>
        <taxon>Lysobacteraceae</taxon>
        <taxon>Luteimonas</taxon>
    </lineage>
</organism>
<accession>A0A290XEN1</accession>
<name>A0A290XEN1_9GAMM</name>
<evidence type="ECO:0000313" key="1">
    <source>
        <dbReference type="EMBL" id="ATD67531.1"/>
    </source>
</evidence>
<sequence length="79" mass="8872">MGRLLLVVLAAGLLAVTLTWRTSDIEFLDGGQIRVTQSMWWGRQKTVATVEYSAQDGWVEIDEEQARVPLGSRAVRVRN</sequence>
<keyword evidence="2" id="KW-1185">Reference proteome</keyword>
<dbReference type="RefSeq" id="WP_096298045.1">
    <property type="nucleotide sequence ID" value="NZ_CP023406.1"/>
</dbReference>
<reference evidence="2" key="1">
    <citation type="submission" date="2017-09" db="EMBL/GenBank/DDBJ databases">
        <title>Luteimonas liuhanmingii sp.nov., isolated from the intestinal contents of Tibetan Plateau Pika in Yushu, Qinghai Province, China.</title>
        <authorList>
            <person name="Gui Z."/>
        </authorList>
    </citation>
    <scope>NUCLEOTIDE SEQUENCE [LARGE SCALE GENOMIC DNA]</scope>
    <source>
        <strain evidence="2">100111</strain>
    </source>
</reference>